<name>A0ABU0JGV4_9HYPH</name>
<protein>
    <submittedName>
        <fullName evidence="2">Uncharacterized protein</fullName>
    </submittedName>
</protein>
<accession>A0ABU0JGV4</accession>
<proteinExistence type="predicted"/>
<feature type="signal peptide" evidence="1">
    <location>
        <begin position="1"/>
        <end position="27"/>
    </location>
</feature>
<dbReference type="Proteomes" id="UP001242480">
    <property type="component" value="Unassembled WGS sequence"/>
</dbReference>
<gene>
    <name evidence="2" type="ORF">QO011_006561</name>
</gene>
<keyword evidence="3" id="KW-1185">Reference proteome</keyword>
<reference evidence="2 3" key="1">
    <citation type="submission" date="2023-07" db="EMBL/GenBank/DDBJ databases">
        <title>Genomic Encyclopedia of Type Strains, Phase IV (KMG-IV): sequencing the most valuable type-strain genomes for metagenomic binning, comparative biology and taxonomic classification.</title>
        <authorList>
            <person name="Goeker M."/>
        </authorList>
    </citation>
    <scope>NUCLEOTIDE SEQUENCE [LARGE SCALE GENOMIC DNA]</scope>
    <source>
        <strain evidence="2 3">DSM 19619</strain>
    </source>
</reference>
<keyword evidence="1" id="KW-0732">Signal</keyword>
<feature type="chain" id="PRO_5045212226" evidence="1">
    <location>
        <begin position="28"/>
        <end position="114"/>
    </location>
</feature>
<evidence type="ECO:0000313" key="2">
    <source>
        <dbReference type="EMBL" id="MDQ0473525.1"/>
    </source>
</evidence>
<organism evidence="2 3">
    <name type="scientific">Labrys wisconsinensis</name>
    <dbReference type="NCBI Taxonomy" id="425677"/>
    <lineage>
        <taxon>Bacteria</taxon>
        <taxon>Pseudomonadati</taxon>
        <taxon>Pseudomonadota</taxon>
        <taxon>Alphaproteobacteria</taxon>
        <taxon>Hyphomicrobiales</taxon>
        <taxon>Xanthobacteraceae</taxon>
        <taxon>Labrys</taxon>
    </lineage>
</organism>
<dbReference type="EMBL" id="JAUSVX010000017">
    <property type="protein sequence ID" value="MDQ0473525.1"/>
    <property type="molecule type" value="Genomic_DNA"/>
</dbReference>
<sequence length="114" mass="12291">MMRYRLSICVSCAVYSALCYMFGGLSAGEVDGGDDLPFQSTVEIGRGEDCITGAGIFTFSGDKMTIVIPRNVGREYNSFMILKAPLSDGSGQRITLVGKTCSVEMVIKSKKLND</sequence>
<evidence type="ECO:0000313" key="3">
    <source>
        <dbReference type="Proteomes" id="UP001242480"/>
    </source>
</evidence>
<dbReference type="RefSeq" id="WP_307281940.1">
    <property type="nucleotide sequence ID" value="NZ_JAUSVX010000017.1"/>
</dbReference>
<comment type="caution">
    <text evidence="2">The sequence shown here is derived from an EMBL/GenBank/DDBJ whole genome shotgun (WGS) entry which is preliminary data.</text>
</comment>
<evidence type="ECO:0000256" key="1">
    <source>
        <dbReference type="SAM" id="SignalP"/>
    </source>
</evidence>